<gene>
    <name evidence="1" type="ORF">HID58_066229</name>
</gene>
<reference evidence="1 2" key="1">
    <citation type="submission" date="2021-05" db="EMBL/GenBank/DDBJ databases">
        <title>Genome Assembly of Synthetic Allotetraploid Brassica napus Reveals Homoeologous Exchanges between Subgenomes.</title>
        <authorList>
            <person name="Davis J.T."/>
        </authorList>
    </citation>
    <scope>NUCLEOTIDE SEQUENCE [LARGE SCALE GENOMIC DNA]</scope>
    <source>
        <strain evidence="2">cv. Da-Ae</strain>
        <tissue evidence="1">Seedling</tissue>
    </source>
</reference>
<name>A0ABQ7ZF42_BRANA</name>
<keyword evidence="2" id="KW-1185">Reference proteome</keyword>
<protein>
    <submittedName>
        <fullName evidence="1">Uncharacterized protein</fullName>
    </submittedName>
</protein>
<accession>A0ABQ7ZF42</accession>
<dbReference type="Proteomes" id="UP000824890">
    <property type="component" value="Unassembled WGS sequence"/>
</dbReference>
<proteinExistence type="predicted"/>
<dbReference type="EMBL" id="JAGKQM010000015">
    <property type="protein sequence ID" value="KAH0878835.1"/>
    <property type="molecule type" value="Genomic_DNA"/>
</dbReference>
<evidence type="ECO:0000313" key="1">
    <source>
        <dbReference type="EMBL" id="KAH0878835.1"/>
    </source>
</evidence>
<sequence>MTDSTQKSTDVSSCDLVPDVDREITMEDFLELEDEAQHENLVKRIHDPVKFVVPCAVFEAESPIPPDRSVNLGSHSGNPPARGLTRTIGLKTTESIFEALDSEELVFLRNLTFAKVLILDDNPPFFDAFGNFRTCEEVEDKQDNHKVKDMATRIKFACLSITSVVLRPSSHFPKIIPEHVELICDLDEFMAYPLRRRICRSNPTCYDVVVVTLEEKVNLNETDENEDPTVETLVRLISEGFVFKMEMFKGGLTAADIVRMCAEKQREKETKEKHDKENAA</sequence>
<evidence type="ECO:0000313" key="2">
    <source>
        <dbReference type="Proteomes" id="UP000824890"/>
    </source>
</evidence>
<comment type="caution">
    <text evidence="1">The sequence shown here is derived from an EMBL/GenBank/DDBJ whole genome shotgun (WGS) entry which is preliminary data.</text>
</comment>
<organism evidence="1 2">
    <name type="scientific">Brassica napus</name>
    <name type="common">Rape</name>
    <dbReference type="NCBI Taxonomy" id="3708"/>
    <lineage>
        <taxon>Eukaryota</taxon>
        <taxon>Viridiplantae</taxon>
        <taxon>Streptophyta</taxon>
        <taxon>Embryophyta</taxon>
        <taxon>Tracheophyta</taxon>
        <taxon>Spermatophyta</taxon>
        <taxon>Magnoliopsida</taxon>
        <taxon>eudicotyledons</taxon>
        <taxon>Gunneridae</taxon>
        <taxon>Pentapetalae</taxon>
        <taxon>rosids</taxon>
        <taxon>malvids</taxon>
        <taxon>Brassicales</taxon>
        <taxon>Brassicaceae</taxon>
        <taxon>Brassiceae</taxon>
        <taxon>Brassica</taxon>
    </lineage>
</organism>